<feature type="domain" description="Helicase C-terminal" evidence="7">
    <location>
        <begin position="675"/>
        <end position="861"/>
    </location>
</feature>
<dbReference type="Proteomes" id="UP000799428">
    <property type="component" value="Unassembled WGS sequence"/>
</dbReference>
<evidence type="ECO:0000313" key="8">
    <source>
        <dbReference type="EMBL" id="KAF2714791.1"/>
    </source>
</evidence>
<dbReference type="InterPro" id="IPR001650">
    <property type="entry name" value="Helicase_C-like"/>
</dbReference>
<gene>
    <name evidence="8" type="ORF">K504DRAFT_395475</name>
</gene>
<dbReference type="Pfam" id="PF00271">
    <property type="entry name" value="Helicase_C"/>
    <property type="match status" value="1"/>
</dbReference>
<dbReference type="GO" id="GO:0003723">
    <property type="term" value="F:RNA binding"/>
    <property type="evidence" value="ECO:0007669"/>
    <property type="project" value="TreeGrafter"/>
</dbReference>
<dbReference type="PANTHER" id="PTHR18934">
    <property type="entry name" value="ATP-DEPENDENT RNA HELICASE"/>
    <property type="match status" value="1"/>
</dbReference>
<evidence type="ECO:0000313" key="9">
    <source>
        <dbReference type="Proteomes" id="UP000799428"/>
    </source>
</evidence>
<dbReference type="GO" id="GO:0005524">
    <property type="term" value="F:ATP binding"/>
    <property type="evidence" value="ECO:0007669"/>
    <property type="project" value="UniProtKB-KW"/>
</dbReference>
<dbReference type="EMBL" id="MU005764">
    <property type="protein sequence ID" value="KAF2714791.1"/>
    <property type="molecule type" value="Genomic_DNA"/>
</dbReference>
<dbReference type="CDD" id="cd18791">
    <property type="entry name" value="SF2_C_RHA"/>
    <property type="match status" value="1"/>
</dbReference>
<feature type="compositionally biased region" description="Low complexity" evidence="5">
    <location>
        <begin position="1252"/>
        <end position="1261"/>
    </location>
</feature>
<feature type="region of interest" description="Disordered" evidence="5">
    <location>
        <begin position="63"/>
        <end position="152"/>
    </location>
</feature>
<reference evidence="8" key="1">
    <citation type="journal article" date="2020" name="Stud. Mycol.">
        <title>101 Dothideomycetes genomes: a test case for predicting lifestyles and emergence of pathogens.</title>
        <authorList>
            <person name="Haridas S."/>
            <person name="Albert R."/>
            <person name="Binder M."/>
            <person name="Bloem J."/>
            <person name="Labutti K."/>
            <person name="Salamov A."/>
            <person name="Andreopoulos B."/>
            <person name="Baker S."/>
            <person name="Barry K."/>
            <person name="Bills G."/>
            <person name="Bluhm B."/>
            <person name="Cannon C."/>
            <person name="Castanera R."/>
            <person name="Culley D."/>
            <person name="Daum C."/>
            <person name="Ezra D."/>
            <person name="Gonzalez J."/>
            <person name="Henrissat B."/>
            <person name="Kuo A."/>
            <person name="Liang C."/>
            <person name="Lipzen A."/>
            <person name="Lutzoni F."/>
            <person name="Magnuson J."/>
            <person name="Mondo S."/>
            <person name="Nolan M."/>
            <person name="Ohm R."/>
            <person name="Pangilinan J."/>
            <person name="Park H.-J."/>
            <person name="Ramirez L."/>
            <person name="Alfaro M."/>
            <person name="Sun H."/>
            <person name="Tritt A."/>
            <person name="Yoshinaga Y."/>
            <person name="Zwiers L.-H."/>
            <person name="Turgeon B."/>
            <person name="Goodwin S."/>
            <person name="Spatafora J."/>
            <person name="Crous P."/>
            <person name="Grigoriev I."/>
        </authorList>
    </citation>
    <scope>NUCLEOTIDE SEQUENCE</scope>
    <source>
        <strain evidence="8">CBS 279.74</strain>
    </source>
</reference>
<protein>
    <recommendedName>
        <fullName evidence="1">RNA helicase</fullName>
        <ecNumber evidence="1">3.6.4.13</ecNumber>
    </recommendedName>
</protein>
<proteinExistence type="predicted"/>
<dbReference type="Pfam" id="PF00270">
    <property type="entry name" value="DEAD"/>
    <property type="match status" value="1"/>
</dbReference>
<evidence type="ECO:0000256" key="3">
    <source>
        <dbReference type="ARBA" id="ARBA00022801"/>
    </source>
</evidence>
<dbReference type="InterPro" id="IPR011545">
    <property type="entry name" value="DEAD/DEAH_box_helicase_dom"/>
</dbReference>
<dbReference type="PROSITE" id="PS51192">
    <property type="entry name" value="HELICASE_ATP_BIND_1"/>
    <property type="match status" value="1"/>
</dbReference>
<dbReference type="Pfam" id="PF04408">
    <property type="entry name" value="WHD_HA2"/>
    <property type="match status" value="1"/>
</dbReference>
<dbReference type="SMART" id="SM00847">
    <property type="entry name" value="HA2"/>
    <property type="match status" value="1"/>
</dbReference>
<organism evidence="8 9">
    <name type="scientific">Pleomassaria siparia CBS 279.74</name>
    <dbReference type="NCBI Taxonomy" id="1314801"/>
    <lineage>
        <taxon>Eukaryota</taxon>
        <taxon>Fungi</taxon>
        <taxon>Dikarya</taxon>
        <taxon>Ascomycota</taxon>
        <taxon>Pezizomycotina</taxon>
        <taxon>Dothideomycetes</taxon>
        <taxon>Pleosporomycetidae</taxon>
        <taxon>Pleosporales</taxon>
        <taxon>Pleomassariaceae</taxon>
        <taxon>Pleomassaria</taxon>
    </lineage>
</organism>
<dbReference type="InterPro" id="IPR014001">
    <property type="entry name" value="Helicase_ATP-bd"/>
</dbReference>
<dbReference type="SUPFAM" id="SSF52540">
    <property type="entry name" value="P-loop containing nucleoside triphosphate hydrolases"/>
    <property type="match status" value="1"/>
</dbReference>
<feature type="region of interest" description="Disordered" evidence="5">
    <location>
        <begin position="366"/>
        <end position="387"/>
    </location>
</feature>
<dbReference type="InterPro" id="IPR007502">
    <property type="entry name" value="Helicase-assoc_dom"/>
</dbReference>
<evidence type="ECO:0000256" key="5">
    <source>
        <dbReference type="SAM" id="MobiDB-lite"/>
    </source>
</evidence>
<keyword evidence="4" id="KW-0067">ATP-binding</keyword>
<feature type="domain" description="Helicase ATP-binding" evidence="6">
    <location>
        <begin position="426"/>
        <end position="601"/>
    </location>
</feature>
<dbReference type="Gene3D" id="1.20.120.1080">
    <property type="match status" value="1"/>
</dbReference>
<feature type="compositionally biased region" description="Polar residues" evidence="5">
    <location>
        <begin position="89"/>
        <end position="101"/>
    </location>
</feature>
<name>A0A6G1KQX0_9PLEO</name>
<feature type="compositionally biased region" description="Polar residues" evidence="5">
    <location>
        <begin position="374"/>
        <end position="385"/>
    </location>
</feature>
<dbReference type="InterPro" id="IPR048333">
    <property type="entry name" value="HA2_WH"/>
</dbReference>
<evidence type="ECO:0000256" key="2">
    <source>
        <dbReference type="ARBA" id="ARBA00022741"/>
    </source>
</evidence>
<dbReference type="GO" id="GO:1990904">
    <property type="term" value="C:ribonucleoprotein complex"/>
    <property type="evidence" value="ECO:0007669"/>
    <property type="project" value="UniProtKB-ARBA"/>
</dbReference>
<dbReference type="CDD" id="cd17917">
    <property type="entry name" value="DEXHc_RHA-like"/>
    <property type="match status" value="1"/>
</dbReference>
<dbReference type="GO" id="GO:0003724">
    <property type="term" value="F:RNA helicase activity"/>
    <property type="evidence" value="ECO:0007669"/>
    <property type="project" value="UniProtKB-EC"/>
</dbReference>
<dbReference type="OrthoDB" id="5600252at2759"/>
<dbReference type="PROSITE" id="PS00690">
    <property type="entry name" value="DEAH_ATP_HELICASE"/>
    <property type="match status" value="1"/>
</dbReference>
<keyword evidence="3 8" id="KW-0378">Hydrolase</keyword>
<accession>A0A6G1KQX0</accession>
<dbReference type="AlphaFoldDB" id="A0A6G1KQX0"/>
<dbReference type="Gene3D" id="3.40.50.300">
    <property type="entry name" value="P-loop containing nucleotide triphosphate hydrolases"/>
    <property type="match status" value="2"/>
</dbReference>
<dbReference type="InterPro" id="IPR002464">
    <property type="entry name" value="DNA/RNA_helicase_DEAH_CS"/>
</dbReference>
<dbReference type="InterPro" id="IPR027417">
    <property type="entry name" value="P-loop_NTPase"/>
</dbReference>
<feature type="compositionally biased region" description="Polar residues" evidence="5">
    <location>
        <begin position="116"/>
        <end position="137"/>
    </location>
</feature>
<evidence type="ECO:0000259" key="7">
    <source>
        <dbReference type="PROSITE" id="PS51194"/>
    </source>
</evidence>
<dbReference type="PROSITE" id="PS51194">
    <property type="entry name" value="HELICASE_CTER"/>
    <property type="match status" value="1"/>
</dbReference>
<evidence type="ECO:0000256" key="4">
    <source>
        <dbReference type="ARBA" id="ARBA00022840"/>
    </source>
</evidence>
<dbReference type="GO" id="GO:0016787">
    <property type="term" value="F:hydrolase activity"/>
    <property type="evidence" value="ECO:0007669"/>
    <property type="project" value="UniProtKB-KW"/>
</dbReference>
<feature type="compositionally biased region" description="Low complexity" evidence="5">
    <location>
        <begin position="71"/>
        <end position="82"/>
    </location>
</feature>
<evidence type="ECO:0000256" key="1">
    <source>
        <dbReference type="ARBA" id="ARBA00012552"/>
    </source>
</evidence>
<sequence>MAAILPAPRAHSQQLRCASHVSGNMRFAPPNPRVILTRALLPICSSPWRLFSHPRTAALSRFSSTARMEVSSPARRSPSGASIVETRGKNQTNRGANNQDRQAVKPPRSPLKRNGKATTPRQNTQRSNKIDSRQSGLHPQRKVRKAPQQPPLSLKELDELERLRIDVYNYCAKFLATPEYVRVGSRKNATVHIDFPEQDIHVKATGRLENADLQACAAFIEAANKVPDISTPPEEALSLDVSNADEFVRFYARQKRLSKYEDKSEELRGGFKSQIYCEDVPVGEVVHARRKRDAVPLAYLTAAVSLVQKEPSTLRDFRLAARGNDGKVLLALRPIDFQIVPLMLNDLEKSSRRFLTSASAQARRPSLEERIWTNPHQSRSSSTENSDLRNAELLKRHEAFLTDPLLEKVRSLKASLPMNQYRDGVLKLVNNNTFSIIVGATGSGKTTQVPQIILEDAIVGNRAASVNIICTQPRRIAAKAVATRVASERNETLMNTVGYHVKGENRTSGKPGHVTFCTTGILLKQLQSDADHVMDSTSHIIIDEVHERDLLIDFLMTTLKKLIEERQKANKRVPNVVLMSATMDTELFSSYFQQKDSNGKLKSCPSISVPGRTFPVKEKYLQTILEEFKQTYSKEDLQILEDKDTRDYLSDEVAAGHSTSVMSIQQGARNDLATDMKDAIVPVRLVAATIAHICRTTTEGAILAFLPGLPELLSTQKLLLENPLGVNFSDTSKFRIFLLHSSLKENQDEVFDSLPSGTRKIVISTNIAETSITIPDVQHVVDSGKLRENRYNQLAQITKLQCVWVSKSNMRQRAGRAGRVQNGNYYALYSSSRYDSLDTIGLPEMLRSDLIQVCLDVRAHSNHNIGEFLAASIQPPNPIAVDASVQDLKDIEALTGQEDITPLGRLLASLPVHPSLGKMIVLGVIFRCLDPLLILGASANERSLFIRPPGSYDQADRAKEAFGQGLFSDPLTTINAFREARHHIVSSGVSRDGRIPHFFTENFLHFGAFNAIDRTMREIEKLLETVGVIPATPQTDRTVPHQCGHASLNRNSGNGSLIRALVLAGHRGNIAINTGNSAGFATQKENFALIHRSSLNSFIGDKRSRRSIEKMKQVPVPPILSFGVRSLNDQNDITLRDTSLVSPLISTLFGGELRIDGNLVTVGDRLKFYAKSDGSHRSGVILKQFRRGLDTLLSNALSDLAKQKTLTDDPIRDLFANDVAWIIEHDFAVYMSTSQQRVSAMPSRGRDRGSDSGRSSDQQGRGHFRPVLVT</sequence>
<dbReference type="Pfam" id="PF21010">
    <property type="entry name" value="HA2_C"/>
    <property type="match status" value="1"/>
</dbReference>
<dbReference type="EC" id="3.6.4.13" evidence="1"/>
<dbReference type="SMART" id="SM00487">
    <property type="entry name" value="DEXDc"/>
    <property type="match status" value="1"/>
</dbReference>
<evidence type="ECO:0000259" key="6">
    <source>
        <dbReference type="PROSITE" id="PS51192"/>
    </source>
</evidence>
<dbReference type="PANTHER" id="PTHR18934:SF145">
    <property type="entry name" value="ATP-DEPENDENT RNA HELICASE DHX57-RELATED"/>
    <property type="match status" value="1"/>
</dbReference>
<keyword evidence="9" id="KW-1185">Reference proteome</keyword>
<keyword evidence="2" id="KW-0547">Nucleotide-binding</keyword>
<feature type="region of interest" description="Disordered" evidence="5">
    <location>
        <begin position="1238"/>
        <end position="1270"/>
    </location>
</feature>
<dbReference type="SMART" id="SM00490">
    <property type="entry name" value="HELICc"/>
    <property type="match status" value="1"/>
</dbReference>